<dbReference type="STRING" id="158441.A0A226EKY5"/>
<feature type="transmembrane region" description="Helical" evidence="13">
    <location>
        <begin position="353"/>
        <end position="376"/>
    </location>
</feature>
<evidence type="ECO:0000259" key="14">
    <source>
        <dbReference type="PROSITE" id="PS50939"/>
    </source>
</evidence>
<dbReference type="AlphaFoldDB" id="A0A226EKY5"/>
<dbReference type="PROSITE" id="PS50939">
    <property type="entry name" value="CYTOCHROME_B561"/>
    <property type="match status" value="1"/>
</dbReference>
<proteinExistence type="predicted"/>
<feature type="domain" description="Cytochrome b561" evidence="14">
    <location>
        <begin position="209"/>
        <end position="412"/>
    </location>
</feature>
<reference evidence="15 16" key="1">
    <citation type="submission" date="2015-12" db="EMBL/GenBank/DDBJ databases">
        <title>The genome of Folsomia candida.</title>
        <authorList>
            <person name="Faddeeva A."/>
            <person name="Derks M.F."/>
            <person name="Anvar Y."/>
            <person name="Smit S."/>
            <person name="Van Straalen N."/>
            <person name="Roelofs D."/>
        </authorList>
    </citation>
    <scope>NUCLEOTIDE SEQUENCE [LARGE SCALE GENOMIC DNA]</scope>
    <source>
        <strain evidence="15 16">VU population</strain>
        <tissue evidence="15">Whole body</tissue>
    </source>
</reference>
<dbReference type="GO" id="GO:0020037">
    <property type="term" value="F:heme binding"/>
    <property type="evidence" value="ECO:0007669"/>
    <property type="project" value="TreeGrafter"/>
</dbReference>
<evidence type="ECO:0000256" key="2">
    <source>
        <dbReference type="ARBA" id="ARBA00004141"/>
    </source>
</evidence>
<feature type="transmembrane region" description="Helical" evidence="13">
    <location>
        <begin position="448"/>
        <end position="469"/>
    </location>
</feature>
<keyword evidence="3" id="KW-0813">Transport</keyword>
<feature type="transmembrane region" description="Helical" evidence="13">
    <location>
        <begin position="245"/>
        <end position="266"/>
    </location>
</feature>
<dbReference type="OrthoDB" id="6372137at2759"/>
<dbReference type="GO" id="GO:0140575">
    <property type="term" value="F:transmembrane monodehydroascorbate reductase activity"/>
    <property type="evidence" value="ECO:0007669"/>
    <property type="project" value="InterPro"/>
</dbReference>
<feature type="transmembrane region" description="Helical" evidence="13">
    <location>
        <begin position="320"/>
        <end position="341"/>
    </location>
</feature>
<dbReference type="GO" id="GO:0046872">
    <property type="term" value="F:metal ion binding"/>
    <property type="evidence" value="ECO:0007669"/>
    <property type="project" value="UniProtKB-KW"/>
</dbReference>
<feature type="transmembrane region" description="Helical" evidence="13">
    <location>
        <begin position="287"/>
        <end position="308"/>
    </location>
</feature>
<dbReference type="Gene3D" id="1.20.120.1770">
    <property type="match status" value="1"/>
</dbReference>
<evidence type="ECO:0000256" key="8">
    <source>
        <dbReference type="ARBA" id="ARBA00022989"/>
    </source>
</evidence>
<evidence type="ECO:0000256" key="6">
    <source>
        <dbReference type="ARBA" id="ARBA00022723"/>
    </source>
</evidence>
<evidence type="ECO:0000256" key="11">
    <source>
        <dbReference type="ARBA" id="ARBA00024225"/>
    </source>
</evidence>
<feature type="region of interest" description="Disordered" evidence="12">
    <location>
        <begin position="119"/>
        <end position="146"/>
    </location>
</feature>
<keyword evidence="10 13" id="KW-0472">Membrane</keyword>
<evidence type="ECO:0000256" key="12">
    <source>
        <dbReference type="SAM" id="MobiDB-lite"/>
    </source>
</evidence>
<dbReference type="GO" id="GO:0016020">
    <property type="term" value="C:membrane"/>
    <property type="evidence" value="ECO:0007669"/>
    <property type="project" value="UniProtKB-SubCell"/>
</dbReference>
<evidence type="ECO:0000256" key="3">
    <source>
        <dbReference type="ARBA" id="ARBA00022448"/>
    </source>
</evidence>
<evidence type="ECO:0000256" key="1">
    <source>
        <dbReference type="ARBA" id="ARBA00001970"/>
    </source>
</evidence>
<dbReference type="InterPro" id="IPR006593">
    <property type="entry name" value="Cyt_b561/ferric_Rdtase_TM"/>
</dbReference>
<name>A0A226EKY5_FOLCA</name>
<dbReference type="EC" id="7.2.1.3" evidence="11"/>
<evidence type="ECO:0000313" key="16">
    <source>
        <dbReference type="Proteomes" id="UP000198287"/>
    </source>
</evidence>
<evidence type="ECO:0000256" key="5">
    <source>
        <dbReference type="ARBA" id="ARBA00022692"/>
    </source>
</evidence>
<protein>
    <recommendedName>
        <fullName evidence="11">ascorbate ferrireductase (transmembrane)</fullName>
        <ecNumber evidence="11">7.2.1.3</ecNumber>
    </recommendedName>
</protein>
<dbReference type="EMBL" id="LNIX01000003">
    <property type="protein sequence ID" value="OXA58119.1"/>
    <property type="molecule type" value="Genomic_DNA"/>
</dbReference>
<keyword evidence="9" id="KW-0408">Iron</keyword>
<evidence type="ECO:0000256" key="9">
    <source>
        <dbReference type="ARBA" id="ARBA00023004"/>
    </source>
</evidence>
<dbReference type="GO" id="GO:0140571">
    <property type="term" value="F:transmembrane ascorbate ferrireductase activity"/>
    <property type="evidence" value="ECO:0007669"/>
    <property type="project" value="UniProtKB-EC"/>
</dbReference>
<keyword evidence="16" id="KW-1185">Reference proteome</keyword>
<evidence type="ECO:0000256" key="7">
    <source>
        <dbReference type="ARBA" id="ARBA00022982"/>
    </source>
</evidence>
<keyword evidence="8 13" id="KW-1133">Transmembrane helix</keyword>
<accession>A0A226EKY5</accession>
<gene>
    <name evidence="15" type="ORF">Fcan01_07882</name>
</gene>
<comment type="cofactor">
    <cofactor evidence="1">
        <name>heme b</name>
        <dbReference type="ChEBI" id="CHEBI:60344"/>
    </cofactor>
</comment>
<organism evidence="15 16">
    <name type="scientific">Folsomia candida</name>
    <name type="common">Springtail</name>
    <dbReference type="NCBI Taxonomy" id="158441"/>
    <lineage>
        <taxon>Eukaryota</taxon>
        <taxon>Metazoa</taxon>
        <taxon>Ecdysozoa</taxon>
        <taxon>Arthropoda</taxon>
        <taxon>Hexapoda</taxon>
        <taxon>Collembola</taxon>
        <taxon>Entomobryomorpha</taxon>
        <taxon>Isotomoidea</taxon>
        <taxon>Isotomidae</taxon>
        <taxon>Proisotominae</taxon>
        <taxon>Folsomia</taxon>
    </lineage>
</organism>
<dbReference type="Pfam" id="PF03188">
    <property type="entry name" value="Cytochrom_B561"/>
    <property type="match status" value="1"/>
</dbReference>
<sequence>MSIAPRPEMLQCVKEDCAASVVLIPSLKNQPDQPIQFHMQFNTNQLGYAAVGITSGEKMDKMVILECVKEPGSGTIRSYLSWNEATKTSVGFFIIPIFILSTTTVQEIAPVRVYSNANSTLDTTQPTPSHGTEPPSLPPTPANITPPESESGVAYCDFYLPQKLTIKLPSQSFTVDLVSTAYAVSVAIGNVADGPDSCAGVKPDGNYPGTLICHHKAVKASTKFLLMEVQNKIASKSFLLQHLHAFFMVLSYFTLMPIATIVARFFRETWSTRQVFNKRLWFSIHAGLLYGAMFFTILGYACMAIATGEMWPGESGEQTHAFLGMTSIGLLSTQAILPWIVHIPGKHLNVKKVYSIIHAVVGSVCYMLGLLNIALAPYLMPDNVDCSVILITFVWIGCHFCIYWLLSTLLIIKDHQMPNNSTRFRALFSYPMRLKTMDDAPGKTKREVFLGILVVLSLVLTMAMGFIVLRDGGHCNRYNPNNNDTNH</sequence>
<evidence type="ECO:0000256" key="13">
    <source>
        <dbReference type="SAM" id="Phobius"/>
    </source>
</evidence>
<dbReference type="CDD" id="cd08760">
    <property type="entry name" value="Cyt_b561_FRRS1_like"/>
    <property type="match status" value="1"/>
</dbReference>
<keyword evidence="4" id="KW-0349">Heme</keyword>
<dbReference type="PANTHER" id="PTHR15422">
    <property type="entry name" value="OS05G0565100 PROTEIN"/>
    <property type="match status" value="1"/>
</dbReference>
<dbReference type="InterPro" id="IPR045150">
    <property type="entry name" value="CYB561D1/2"/>
</dbReference>
<evidence type="ECO:0000313" key="15">
    <source>
        <dbReference type="EMBL" id="OXA58119.1"/>
    </source>
</evidence>
<dbReference type="SMART" id="SM00665">
    <property type="entry name" value="B561"/>
    <property type="match status" value="1"/>
</dbReference>
<feature type="transmembrane region" description="Helical" evidence="13">
    <location>
        <begin position="388"/>
        <end position="412"/>
    </location>
</feature>
<keyword evidence="6" id="KW-0479">Metal-binding</keyword>
<dbReference type="PANTHER" id="PTHR15422:SF24">
    <property type="entry name" value="DOMON RELATED DOMAIN-CONTAINING PROTEIN"/>
    <property type="match status" value="1"/>
</dbReference>
<evidence type="ECO:0000256" key="10">
    <source>
        <dbReference type="ARBA" id="ARBA00023136"/>
    </source>
</evidence>
<comment type="subcellular location">
    <subcellularLocation>
        <location evidence="2">Membrane</location>
        <topology evidence="2">Multi-pass membrane protein</topology>
    </subcellularLocation>
</comment>
<keyword evidence="5 13" id="KW-0812">Transmembrane</keyword>
<dbReference type="Proteomes" id="UP000198287">
    <property type="component" value="Unassembled WGS sequence"/>
</dbReference>
<evidence type="ECO:0000256" key="4">
    <source>
        <dbReference type="ARBA" id="ARBA00022617"/>
    </source>
</evidence>
<keyword evidence="7" id="KW-0249">Electron transport</keyword>
<comment type="caution">
    <text evidence="15">The sequence shown here is derived from an EMBL/GenBank/DDBJ whole genome shotgun (WGS) entry which is preliminary data.</text>
</comment>
<feature type="compositionally biased region" description="Polar residues" evidence="12">
    <location>
        <begin position="119"/>
        <end position="130"/>
    </location>
</feature>